<accession>A0ABD1Y621</accession>
<gene>
    <name evidence="1" type="ORF">R1flu_002355</name>
</gene>
<proteinExistence type="predicted"/>
<protein>
    <submittedName>
        <fullName evidence="1">Uncharacterized protein</fullName>
    </submittedName>
</protein>
<comment type="caution">
    <text evidence="1">The sequence shown here is derived from an EMBL/GenBank/DDBJ whole genome shotgun (WGS) entry which is preliminary data.</text>
</comment>
<evidence type="ECO:0000313" key="2">
    <source>
        <dbReference type="Proteomes" id="UP001605036"/>
    </source>
</evidence>
<reference evidence="1 2" key="1">
    <citation type="submission" date="2024-09" db="EMBL/GenBank/DDBJ databases">
        <title>Chromosome-scale assembly of Riccia fluitans.</title>
        <authorList>
            <person name="Paukszto L."/>
            <person name="Sawicki J."/>
            <person name="Karawczyk K."/>
            <person name="Piernik-Szablinska J."/>
            <person name="Szczecinska M."/>
            <person name="Mazdziarz M."/>
        </authorList>
    </citation>
    <scope>NUCLEOTIDE SEQUENCE [LARGE SCALE GENOMIC DNA]</scope>
    <source>
        <strain evidence="1">Rf_01</strain>
        <tissue evidence="1">Aerial parts of the thallus</tissue>
    </source>
</reference>
<dbReference type="EMBL" id="JBHFFA010000006">
    <property type="protein sequence ID" value="KAL2622150.1"/>
    <property type="molecule type" value="Genomic_DNA"/>
</dbReference>
<keyword evidence="2" id="KW-1185">Reference proteome</keyword>
<dbReference type="Proteomes" id="UP001605036">
    <property type="component" value="Unassembled WGS sequence"/>
</dbReference>
<name>A0ABD1Y621_9MARC</name>
<organism evidence="1 2">
    <name type="scientific">Riccia fluitans</name>
    <dbReference type="NCBI Taxonomy" id="41844"/>
    <lineage>
        <taxon>Eukaryota</taxon>
        <taxon>Viridiplantae</taxon>
        <taxon>Streptophyta</taxon>
        <taxon>Embryophyta</taxon>
        <taxon>Marchantiophyta</taxon>
        <taxon>Marchantiopsida</taxon>
        <taxon>Marchantiidae</taxon>
        <taxon>Marchantiales</taxon>
        <taxon>Ricciaceae</taxon>
        <taxon>Riccia</taxon>
    </lineage>
</organism>
<dbReference type="AlphaFoldDB" id="A0ABD1Y621"/>
<evidence type="ECO:0000313" key="1">
    <source>
        <dbReference type="EMBL" id="KAL2622150.1"/>
    </source>
</evidence>
<sequence length="74" mass="8171">MSAQTNWLGRGSGALFSIREADLSNANEDTVSYREIRPGTDKNPNAVGRNLELMGSVKLKLELSEKMEEGEKET</sequence>